<name>A0AAE0BKR9_9CHLO</name>
<proteinExistence type="predicted"/>
<reference evidence="2 3" key="1">
    <citation type="journal article" date="2015" name="Genome Biol. Evol.">
        <title>Comparative Genomics of a Bacterivorous Green Alga Reveals Evolutionary Causalities and Consequences of Phago-Mixotrophic Mode of Nutrition.</title>
        <authorList>
            <person name="Burns J.A."/>
            <person name="Paasch A."/>
            <person name="Narechania A."/>
            <person name="Kim E."/>
        </authorList>
    </citation>
    <scope>NUCLEOTIDE SEQUENCE [LARGE SCALE GENOMIC DNA]</scope>
    <source>
        <strain evidence="2 3">PLY_AMNH</strain>
    </source>
</reference>
<feature type="compositionally biased region" description="Acidic residues" evidence="1">
    <location>
        <begin position="220"/>
        <end position="235"/>
    </location>
</feature>
<dbReference type="Proteomes" id="UP001190700">
    <property type="component" value="Unassembled WGS sequence"/>
</dbReference>
<accession>A0AAE0BKR9</accession>
<dbReference type="AlphaFoldDB" id="A0AAE0BKR9"/>
<evidence type="ECO:0000256" key="1">
    <source>
        <dbReference type="SAM" id="MobiDB-lite"/>
    </source>
</evidence>
<feature type="region of interest" description="Disordered" evidence="1">
    <location>
        <begin position="213"/>
        <end position="235"/>
    </location>
</feature>
<sequence>MLILAVHSITDVTAKVPFAIMVLQDAIKTRAIPEQLKVREILPTSGAKSTSVWEGPSVEAVQEYVDQLLAEWCSNEYFVIVPEHAYGFQLATAVKKTKESVEGAVNKTAAATSAAVAAVGASLNDVDSKYKIRDRTASAAASVSNAALETGSKAKDTISAASSKAMENETVASSVNALSAGWSFLSTKAGEVGGQVVNQASALNSAVVGKVKQYNTTTPPDEEHEDDLFEEKEIS</sequence>
<protein>
    <recommendedName>
        <fullName evidence="4">Senescence domain-containing protein</fullName>
    </recommendedName>
</protein>
<evidence type="ECO:0008006" key="4">
    <source>
        <dbReference type="Google" id="ProtNLM"/>
    </source>
</evidence>
<dbReference type="EMBL" id="LGRX02034473">
    <property type="protein sequence ID" value="KAK3237723.1"/>
    <property type="molecule type" value="Genomic_DNA"/>
</dbReference>
<evidence type="ECO:0000313" key="2">
    <source>
        <dbReference type="EMBL" id="KAK3237723.1"/>
    </source>
</evidence>
<gene>
    <name evidence="2" type="ORF">CYMTET_52224</name>
</gene>
<organism evidence="2 3">
    <name type="scientific">Cymbomonas tetramitiformis</name>
    <dbReference type="NCBI Taxonomy" id="36881"/>
    <lineage>
        <taxon>Eukaryota</taxon>
        <taxon>Viridiplantae</taxon>
        <taxon>Chlorophyta</taxon>
        <taxon>Pyramimonadophyceae</taxon>
        <taxon>Pyramimonadales</taxon>
        <taxon>Pyramimonadaceae</taxon>
        <taxon>Cymbomonas</taxon>
    </lineage>
</organism>
<comment type="caution">
    <text evidence="2">The sequence shown here is derived from an EMBL/GenBank/DDBJ whole genome shotgun (WGS) entry which is preliminary data.</text>
</comment>
<evidence type="ECO:0000313" key="3">
    <source>
        <dbReference type="Proteomes" id="UP001190700"/>
    </source>
</evidence>
<keyword evidence="3" id="KW-1185">Reference proteome</keyword>